<comment type="caution">
    <text evidence="5">The sequence shown here is derived from an EMBL/GenBank/DDBJ whole genome shotgun (WGS) entry which is preliminary data.</text>
</comment>
<feature type="repeat" description="WD" evidence="3">
    <location>
        <begin position="35"/>
        <end position="76"/>
    </location>
</feature>
<evidence type="ECO:0000313" key="5">
    <source>
        <dbReference type="EMBL" id="CAI2191226.1"/>
    </source>
</evidence>
<dbReference type="InterPro" id="IPR015943">
    <property type="entry name" value="WD40/YVTN_repeat-like_dom_sf"/>
</dbReference>
<dbReference type="InterPro" id="IPR036322">
    <property type="entry name" value="WD40_repeat_dom_sf"/>
</dbReference>
<dbReference type="Gene3D" id="2.130.10.10">
    <property type="entry name" value="YVTN repeat-like/Quinoprotein amine dehydrogenase"/>
    <property type="match status" value="2"/>
</dbReference>
<feature type="repeat" description="WD" evidence="3">
    <location>
        <begin position="205"/>
        <end position="246"/>
    </location>
</feature>
<dbReference type="PROSITE" id="PS50294">
    <property type="entry name" value="WD_REPEATS_REGION"/>
    <property type="match status" value="2"/>
</dbReference>
<keyword evidence="1 3" id="KW-0853">WD repeat</keyword>
<dbReference type="CDD" id="cd00200">
    <property type="entry name" value="WD40"/>
    <property type="match status" value="1"/>
</dbReference>
<evidence type="ECO:0000313" key="6">
    <source>
        <dbReference type="Proteomes" id="UP001153678"/>
    </source>
</evidence>
<dbReference type="PANTHER" id="PTHR19848:SF8">
    <property type="entry name" value="F-BOX AND WD REPEAT DOMAIN CONTAINING 7"/>
    <property type="match status" value="1"/>
</dbReference>
<feature type="repeat" description="WD" evidence="3">
    <location>
        <begin position="77"/>
        <end position="118"/>
    </location>
</feature>
<protein>
    <submittedName>
        <fullName evidence="5">1357_t:CDS:1</fullName>
    </submittedName>
</protein>
<evidence type="ECO:0000256" key="3">
    <source>
        <dbReference type="PROSITE-ProRule" id="PRU00221"/>
    </source>
</evidence>
<dbReference type="InterPro" id="IPR020472">
    <property type="entry name" value="WD40_PAC1"/>
</dbReference>
<name>A0A9W4T3Z4_9GLOM</name>
<dbReference type="Pfam" id="PF00400">
    <property type="entry name" value="WD40"/>
    <property type="match status" value="3"/>
</dbReference>
<dbReference type="PANTHER" id="PTHR19848">
    <property type="entry name" value="WD40 REPEAT PROTEIN"/>
    <property type="match status" value="1"/>
</dbReference>
<proteinExistence type="predicted"/>
<dbReference type="SUPFAM" id="SSF50978">
    <property type="entry name" value="WD40 repeat-like"/>
    <property type="match status" value="1"/>
</dbReference>
<evidence type="ECO:0000256" key="2">
    <source>
        <dbReference type="ARBA" id="ARBA00022737"/>
    </source>
</evidence>
<dbReference type="InterPro" id="IPR024977">
    <property type="entry name" value="Apc4-like_WD40_dom"/>
</dbReference>
<dbReference type="OrthoDB" id="538223at2759"/>
<evidence type="ECO:0000256" key="1">
    <source>
        <dbReference type="ARBA" id="ARBA00022574"/>
    </source>
</evidence>
<sequence>MFRALRILSNATSKILCSTLILKDSLQITPAIEKQKAHKAPIWAVRWSPTGNVVASGGLDNEIKIWDAETGEYYRTLEGHILAITGLDINVTGEALISISFDNTIKRWSILDGALINDIETKPGKVCCGQYTKDGNYFATASQQGTIDLRKDSDLEEIIRTYTSEGKYGLCCRFSPDNTVLALGTDNDKIYLFDVESARMVHKLTGHSGNPIRSLDFTSDGKHLISGSDDETINIYDVKHGNQISKCTGHEGYVMCVAAASDNKHFVSGSTDCKIKLWQLPEKNEKAQLVETIEEHKEAVSCISWNPDGNKFVV</sequence>
<feature type="non-terminal residue" evidence="5">
    <location>
        <position position="314"/>
    </location>
</feature>
<evidence type="ECO:0000259" key="4">
    <source>
        <dbReference type="Pfam" id="PF12894"/>
    </source>
</evidence>
<dbReference type="SMART" id="SM00320">
    <property type="entry name" value="WD40"/>
    <property type="match status" value="6"/>
</dbReference>
<dbReference type="PROSITE" id="PS00678">
    <property type="entry name" value="WD_REPEATS_1"/>
    <property type="match status" value="1"/>
</dbReference>
<feature type="non-terminal residue" evidence="5">
    <location>
        <position position="1"/>
    </location>
</feature>
<reference evidence="5" key="1">
    <citation type="submission" date="2022-08" db="EMBL/GenBank/DDBJ databases">
        <authorList>
            <person name="Kallberg Y."/>
            <person name="Tangrot J."/>
            <person name="Rosling A."/>
        </authorList>
    </citation>
    <scope>NUCLEOTIDE SEQUENCE</scope>
    <source>
        <strain evidence="5">Wild A</strain>
    </source>
</reference>
<keyword evidence="6" id="KW-1185">Reference proteome</keyword>
<feature type="domain" description="Anaphase-promoting complex subunit 4-like WD40" evidence="4">
    <location>
        <begin position="173"/>
        <end position="258"/>
    </location>
</feature>
<dbReference type="Proteomes" id="UP001153678">
    <property type="component" value="Unassembled WGS sequence"/>
</dbReference>
<organism evidence="5 6">
    <name type="scientific">Funneliformis geosporum</name>
    <dbReference type="NCBI Taxonomy" id="1117311"/>
    <lineage>
        <taxon>Eukaryota</taxon>
        <taxon>Fungi</taxon>
        <taxon>Fungi incertae sedis</taxon>
        <taxon>Mucoromycota</taxon>
        <taxon>Glomeromycotina</taxon>
        <taxon>Glomeromycetes</taxon>
        <taxon>Glomerales</taxon>
        <taxon>Glomeraceae</taxon>
        <taxon>Funneliformis</taxon>
    </lineage>
</organism>
<dbReference type="PRINTS" id="PR00320">
    <property type="entry name" value="GPROTEINBRPT"/>
</dbReference>
<dbReference type="InterPro" id="IPR001680">
    <property type="entry name" value="WD40_rpt"/>
</dbReference>
<dbReference type="InterPro" id="IPR019775">
    <property type="entry name" value="WD40_repeat_CS"/>
</dbReference>
<dbReference type="EMBL" id="CAMKVN010007206">
    <property type="protein sequence ID" value="CAI2191226.1"/>
    <property type="molecule type" value="Genomic_DNA"/>
</dbReference>
<dbReference type="AlphaFoldDB" id="A0A9W4T3Z4"/>
<accession>A0A9W4T3Z4</accession>
<dbReference type="PROSITE" id="PS50082">
    <property type="entry name" value="WD_REPEATS_2"/>
    <property type="match status" value="4"/>
</dbReference>
<gene>
    <name evidence="5" type="ORF">FWILDA_LOCUS14967</name>
</gene>
<keyword evidence="2" id="KW-0677">Repeat</keyword>
<dbReference type="Pfam" id="PF12894">
    <property type="entry name" value="ANAPC4_WD40"/>
    <property type="match status" value="1"/>
</dbReference>
<feature type="repeat" description="WD" evidence="3">
    <location>
        <begin position="247"/>
        <end position="288"/>
    </location>
</feature>